<gene>
    <name evidence="4" type="ORF">LPJ64_000539</name>
</gene>
<dbReference type="AlphaFoldDB" id="A0A9W7XRT7"/>
<dbReference type="InterPro" id="IPR018494">
    <property type="entry name" value="Oxysterol-bd_CS"/>
</dbReference>
<organism evidence="4 5">
    <name type="scientific">Coemansia asiatica</name>
    <dbReference type="NCBI Taxonomy" id="1052880"/>
    <lineage>
        <taxon>Eukaryota</taxon>
        <taxon>Fungi</taxon>
        <taxon>Fungi incertae sedis</taxon>
        <taxon>Zoopagomycota</taxon>
        <taxon>Kickxellomycotina</taxon>
        <taxon>Kickxellomycetes</taxon>
        <taxon>Kickxellales</taxon>
        <taxon>Kickxellaceae</taxon>
        <taxon>Coemansia</taxon>
    </lineage>
</organism>
<dbReference type="PANTHER" id="PTHR10972">
    <property type="entry name" value="OXYSTEROL-BINDING PROTEIN-RELATED"/>
    <property type="match status" value="1"/>
</dbReference>
<evidence type="ECO:0000313" key="5">
    <source>
        <dbReference type="Proteomes" id="UP001145021"/>
    </source>
</evidence>
<evidence type="ECO:0000256" key="3">
    <source>
        <dbReference type="SAM" id="MobiDB-lite"/>
    </source>
</evidence>
<dbReference type="Pfam" id="PF01237">
    <property type="entry name" value="Oxysterol_BP"/>
    <property type="match status" value="1"/>
</dbReference>
<dbReference type="EMBL" id="JANBOH010000010">
    <property type="protein sequence ID" value="KAJ1648179.1"/>
    <property type="molecule type" value="Genomic_DNA"/>
</dbReference>
<feature type="region of interest" description="Disordered" evidence="3">
    <location>
        <begin position="146"/>
        <end position="173"/>
    </location>
</feature>
<protein>
    <recommendedName>
        <fullName evidence="6">Oxysterol-binding protein</fullName>
    </recommendedName>
</protein>
<dbReference type="Gene3D" id="2.40.160.120">
    <property type="match status" value="1"/>
</dbReference>
<dbReference type="Proteomes" id="UP001145021">
    <property type="component" value="Unassembled WGS sequence"/>
</dbReference>
<dbReference type="GO" id="GO:0016020">
    <property type="term" value="C:membrane"/>
    <property type="evidence" value="ECO:0007669"/>
    <property type="project" value="TreeGrafter"/>
</dbReference>
<accession>A0A9W7XRT7</accession>
<dbReference type="InterPro" id="IPR037239">
    <property type="entry name" value="OSBP_sf"/>
</dbReference>
<name>A0A9W7XRT7_9FUNG</name>
<reference evidence="4" key="1">
    <citation type="submission" date="2022-07" db="EMBL/GenBank/DDBJ databases">
        <title>Phylogenomic reconstructions and comparative analyses of Kickxellomycotina fungi.</title>
        <authorList>
            <person name="Reynolds N.K."/>
            <person name="Stajich J.E."/>
            <person name="Barry K."/>
            <person name="Grigoriev I.V."/>
            <person name="Crous P."/>
            <person name="Smith M.E."/>
        </authorList>
    </citation>
    <scope>NUCLEOTIDE SEQUENCE</scope>
    <source>
        <strain evidence="4">NBRC 105413</strain>
    </source>
</reference>
<dbReference type="SUPFAM" id="SSF144000">
    <property type="entry name" value="Oxysterol-binding protein-like"/>
    <property type="match status" value="1"/>
</dbReference>
<dbReference type="PANTHER" id="PTHR10972:SF212">
    <property type="entry name" value="OXYSTEROL-BINDING PROTEIN-LIKE PROTEIN 1"/>
    <property type="match status" value="1"/>
</dbReference>
<evidence type="ECO:0008006" key="6">
    <source>
        <dbReference type="Google" id="ProtNLM"/>
    </source>
</evidence>
<comment type="similarity">
    <text evidence="1 2">Belongs to the OSBP family.</text>
</comment>
<evidence type="ECO:0000256" key="2">
    <source>
        <dbReference type="RuleBase" id="RU003844"/>
    </source>
</evidence>
<dbReference type="PROSITE" id="PS01013">
    <property type="entry name" value="OSBP"/>
    <property type="match status" value="1"/>
</dbReference>
<dbReference type="InterPro" id="IPR000648">
    <property type="entry name" value="Oxysterol-bd"/>
</dbReference>
<evidence type="ECO:0000256" key="1">
    <source>
        <dbReference type="ARBA" id="ARBA00008842"/>
    </source>
</evidence>
<sequence length="444" mass="50102">MVKDTEATPRNSASVDEEMHSLKIQNTLELEKAEDVHIDGDQSKFSAMLGILRKFVGVSDIISMRLSLPSQLLDPIPNLEYWNYMDRPEYFVQISESDDEVERMLAMLAWWFSKLLKHKGKVLKPFNSVLGEQFFCQWQVGGSSNAEREDAASSNSTNETLREGTAASESGCDSQTATVEYITEQISHHPPVSAFVYRCKERGIEAAGYDHISAKFTGLSATVSTGSFCKGIFVTLKNRDNEMYVGIHPMANIVGWLRGSLKVQFVESSYILCEKTGLATIIEFKEERWFGKNKENVSGKVFRYDSSKYGNQIAQWKLKDIPKSCAIVATFGGNWDKRVAVKRTGSQERTLIDMTDLEVAGKIVKPLEEQDEMESRKIWDPVATSMQQGRFGEATQLKRDIEDRQRKLAATRKERNEAFVPALFKTESQIEGRPELLESAPISI</sequence>
<evidence type="ECO:0000313" key="4">
    <source>
        <dbReference type="EMBL" id="KAJ1648179.1"/>
    </source>
</evidence>
<keyword evidence="5" id="KW-1185">Reference proteome</keyword>
<dbReference type="Gene3D" id="3.30.70.3490">
    <property type="match status" value="1"/>
</dbReference>
<dbReference type="GO" id="GO:0032934">
    <property type="term" value="F:sterol binding"/>
    <property type="evidence" value="ECO:0007669"/>
    <property type="project" value="TreeGrafter"/>
</dbReference>
<comment type="caution">
    <text evidence="4">The sequence shown here is derived from an EMBL/GenBank/DDBJ whole genome shotgun (WGS) entry which is preliminary data.</text>
</comment>
<dbReference type="GO" id="GO:0005829">
    <property type="term" value="C:cytosol"/>
    <property type="evidence" value="ECO:0007669"/>
    <property type="project" value="TreeGrafter"/>
</dbReference>
<proteinExistence type="inferred from homology"/>